<dbReference type="AlphaFoldDB" id="A0AA48HJX7"/>
<feature type="active site" description="Proton acceptor" evidence="1">
    <location>
        <position position="17"/>
    </location>
</feature>
<dbReference type="InterPro" id="IPR020023">
    <property type="entry name" value="PseG"/>
</dbReference>
<evidence type="ECO:0000256" key="1">
    <source>
        <dbReference type="PIRSR" id="PIRSR620023-1"/>
    </source>
</evidence>
<proteinExistence type="predicted"/>
<name>A0AA48HJX7_9ALTE</name>
<dbReference type="Pfam" id="PF04101">
    <property type="entry name" value="Glyco_tran_28_C"/>
    <property type="match status" value="1"/>
</dbReference>
<dbReference type="KEGG" id="pmaw:MACH26_33120"/>
<feature type="domain" description="Glycosyl transferase family 28 C-terminal" evidence="3">
    <location>
        <begin position="174"/>
        <end position="331"/>
    </location>
</feature>
<evidence type="ECO:0000259" key="3">
    <source>
        <dbReference type="Pfam" id="PF04101"/>
    </source>
</evidence>
<reference evidence="4" key="1">
    <citation type="submission" date="2023-01" db="EMBL/GenBank/DDBJ databases">
        <title>Complete genome sequence of Planctobacterium marinum strain Dej080120_11.</title>
        <authorList>
            <person name="Ueki S."/>
            <person name="Maruyama F."/>
        </authorList>
    </citation>
    <scope>NUCLEOTIDE SEQUENCE</scope>
    <source>
        <strain evidence="4">Dej080120_11</strain>
    </source>
</reference>
<dbReference type="RefSeq" id="WP_338293890.1">
    <property type="nucleotide sequence ID" value="NZ_AP027272.1"/>
</dbReference>
<evidence type="ECO:0000313" key="4">
    <source>
        <dbReference type="EMBL" id="BDX07791.1"/>
    </source>
</evidence>
<protein>
    <submittedName>
        <fullName evidence="4">UDP-2,4-diacetamido-2,4,6-trideoxy-beta-L-altropyranose hydrolase</fullName>
    </submittedName>
</protein>
<feature type="binding site" evidence="2">
    <location>
        <position position="255"/>
    </location>
    <ligand>
        <name>substrate</name>
    </ligand>
</feature>
<dbReference type="NCBIfam" id="TIGR03590">
    <property type="entry name" value="PseG"/>
    <property type="match status" value="1"/>
</dbReference>
<keyword evidence="4" id="KW-0378">Hydrolase</keyword>
<dbReference type="GO" id="GO:0016787">
    <property type="term" value="F:hydrolase activity"/>
    <property type="evidence" value="ECO:0007669"/>
    <property type="project" value="UniProtKB-KW"/>
</dbReference>
<sequence>MKAYFRTEASNAVGMGHLMRCMALAQILSDQYIKCSFIVPPESIPFCLGRHDWDFSLIPLQEELPTIDEYRWFSENIDLTSDDILVLDSYKFTGQYISSMAQLPASLVLFDDCNDRDKLEVDVVINSAGGADSLGYEVTAPDAHYCLGEQYRLLRREFLTELPQPLPDRNSLTIVMGGTDPQGLSLRILQELSQQEFYGPVRLVTTSNNPQLEEIKLFTTNTLLSVQLVIDCQDLATIFSHSRLTLSAAGSSQFELLAMHCPTVLLVVADNQFNAAQASENQGWCRVFDVRETKNMVNVVSGLTQLWQNESKLQSMMKAAQQHADTKGNERILDTIARLDSERLDGR</sequence>
<accession>A0AA48HJX7</accession>
<evidence type="ECO:0000256" key="2">
    <source>
        <dbReference type="PIRSR" id="PIRSR620023-2"/>
    </source>
</evidence>
<feature type="binding site" evidence="2">
    <location>
        <position position="155"/>
    </location>
    <ligand>
        <name>substrate</name>
    </ligand>
</feature>
<keyword evidence="5" id="KW-1185">Reference proteome</keyword>
<evidence type="ECO:0000313" key="5">
    <source>
        <dbReference type="Proteomes" id="UP001333710"/>
    </source>
</evidence>
<dbReference type="Proteomes" id="UP001333710">
    <property type="component" value="Chromosome"/>
</dbReference>
<dbReference type="Gene3D" id="3.40.50.2000">
    <property type="entry name" value="Glycogen Phosphorylase B"/>
    <property type="match status" value="1"/>
</dbReference>
<dbReference type="EMBL" id="AP027272">
    <property type="protein sequence ID" value="BDX07791.1"/>
    <property type="molecule type" value="Genomic_DNA"/>
</dbReference>
<dbReference type="SUPFAM" id="SSF53756">
    <property type="entry name" value="UDP-Glycosyltransferase/glycogen phosphorylase"/>
    <property type="match status" value="1"/>
</dbReference>
<dbReference type="Gene3D" id="3.40.50.11190">
    <property type="match status" value="1"/>
</dbReference>
<dbReference type="InterPro" id="IPR007235">
    <property type="entry name" value="Glyco_trans_28_C"/>
</dbReference>
<gene>
    <name evidence="4" type="ORF">MACH26_33120</name>
</gene>
<dbReference type="GO" id="GO:0016758">
    <property type="term" value="F:hexosyltransferase activity"/>
    <property type="evidence" value="ECO:0007669"/>
    <property type="project" value="InterPro"/>
</dbReference>
<organism evidence="4 5">
    <name type="scientific">Planctobacterium marinum</name>
    <dbReference type="NCBI Taxonomy" id="1631968"/>
    <lineage>
        <taxon>Bacteria</taxon>
        <taxon>Pseudomonadati</taxon>
        <taxon>Pseudomonadota</taxon>
        <taxon>Gammaproteobacteria</taxon>
        <taxon>Alteromonadales</taxon>
        <taxon>Alteromonadaceae</taxon>
        <taxon>Planctobacterium</taxon>
    </lineage>
</organism>